<dbReference type="InterPro" id="IPR029052">
    <property type="entry name" value="Metallo-depent_PP-like"/>
</dbReference>
<accession>A0A2C6CDQ9</accession>
<organism evidence="2 3">
    <name type="scientific">Fusobacterium nucleatum subsp. polymorphum</name>
    <name type="common">Fusobacterium polymorphum</name>
    <dbReference type="NCBI Taxonomy" id="76857"/>
    <lineage>
        <taxon>Bacteria</taxon>
        <taxon>Fusobacteriati</taxon>
        <taxon>Fusobacteriota</taxon>
        <taxon>Fusobacteriia</taxon>
        <taxon>Fusobacteriales</taxon>
        <taxon>Fusobacteriaceae</taxon>
        <taxon>Fusobacterium</taxon>
    </lineage>
</organism>
<dbReference type="InterPro" id="IPR050126">
    <property type="entry name" value="Ap4A_hydrolase"/>
</dbReference>
<dbReference type="SUPFAM" id="SSF56300">
    <property type="entry name" value="Metallo-dependent phosphatases"/>
    <property type="match status" value="1"/>
</dbReference>
<dbReference type="AlphaFoldDB" id="A0A2C6CDQ9"/>
<reference evidence="2 3" key="1">
    <citation type="submission" date="2017-06" db="EMBL/GenBank/DDBJ databases">
        <title>Draft genome sequence of Fusobacterium nucleatum subsp. polymorphum KCOM 1330 (=ChDC F330).</title>
        <authorList>
            <person name="Kook J.-K."/>
            <person name="Park S.-N."/>
            <person name="Lim Y.K."/>
            <person name="Roh H."/>
        </authorList>
    </citation>
    <scope>NUCLEOTIDE SEQUENCE [LARGE SCALE GENOMIC DNA]</scope>
    <source>
        <strain evidence="3">KCOM 1330 (ChDC F330)</strain>
    </source>
</reference>
<dbReference type="RefSeq" id="WP_098995101.1">
    <property type="nucleotide sequence ID" value="NZ_CP084154.1"/>
</dbReference>
<dbReference type="Proteomes" id="UP000221852">
    <property type="component" value="Unassembled WGS sequence"/>
</dbReference>
<dbReference type="InterPro" id="IPR004843">
    <property type="entry name" value="Calcineurin-like_PHP"/>
</dbReference>
<evidence type="ECO:0000313" key="2">
    <source>
        <dbReference type="EMBL" id="PHI14255.1"/>
    </source>
</evidence>
<dbReference type="PANTHER" id="PTHR42850:SF4">
    <property type="entry name" value="ZINC-DEPENDENT ENDOPOLYPHOSPHATASE"/>
    <property type="match status" value="1"/>
</dbReference>
<comment type="caution">
    <text evidence="2">The sequence shown here is derived from an EMBL/GenBank/DDBJ whole genome shotgun (WGS) entry which is preliminary data.</text>
</comment>
<name>A0A2C6CDQ9_FUSNP</name>
<protein>
    <submittedName>
        <fullName evidence="2">Serine/threonine protein phosphatase</fullName>
    </submittedName>
</protein>
<feature type="domain" description="Calcineurin-like phosphoesterase" evidence="1">
    <location>
        <begin position="17"/>
        <end position="209"/>
    </location>
</feature>
<evidence type="ECO:0000313" key="3">
    <source>
        <dbReference type="Proteomes" id="UP000221852"/>
    </source>
</evidence>
<dbReference type="GO" id="GO:0110154">
    <property type="term" value="P:RNA decapping"/>
    <property type="evidence" value="ECO:0007669"/>
    <property type="project" value="TreeGrafter"/>
</dbReference>
<gene>
    <name evidence="2" type="ORF">CBG59_11595</name>
</gene>
<dbReference type="Gene3D" id="3.60.21.10">
    <property type="match status" value="1"/>
</dbReference>
<sequence>MSSNFKIEYINENNYNRIFVVSDIHGYYNLFEKLLNKIDLTKNDLLIILGDSCDRGENSIELYLKYIELQEQGYQVKHIWGNHEEMLYESAFVSSYYRDLWYKVGGDETAYNYTQYIKKIIGKNEKNTKKLLDISNAEWLKNFLAEMPFIIVSDKSIFVHAGFDCSKSVEEQETDYLIWNRDKFWENNNTEKNIFFGHTPSMSGKVREYPNNVFCLDTGTFFNYRLGAMEIKSKQIFYLE</sequence>
<dbReference type="GO" id="GO:0008803">
    <property type="term" value="F:bis(5'-nucleosyl)-tetraphosphatase (symmetrical) activity"/>
    <property type="evidence" value="ECO:0007669"/>
    <property type="project" value="TreeGrafter"/>
</dbReference>
<dbReference type="Pfam" id="PF00149">
    <property type="entry name" value="Metallophos"/>
    <property type="match status" value="1"/>
</dbReference>
<proteinExistence type="predicted"/>
<dbReference type="PANTHER" id="PTHR42850">
    <property type="entry name" value="METALLOPHOSPHOESTERASE"/>
    <property type="match status" value="1"/>
</dbReference>
<evidence type="ECO:0000259" key="1">
    <source>
        <dbReference type="Pfam" id="PF00149"/>
    </source>
</evidence>
<dbReference type="GO" id="GO:0005737">
    <property type="term" value="C:cytoplasm"/>
    <property type="evidence" value="ECO:0007669"/>
    <property type="project" value="TreeGrafter"/>
</dbReference>
<dbReference type="EMBL" id="NIRQ01000001">
    <property type="protein sequence ID" value="PHI14255.1"/>
    <property type="molecule type" value="Genomic_DNA"/>
</dbReference>
<dbReference type="GO" id="GO:0016791">
    <property type="term" value="F:phosphatase activity"/>
    <property type="evidence" value="ECO:0007669"/>
    <property type="project" value="TreeGrafter"/>
</dbReference>